<sequence length="535" mass="57826">MADEIEIKIPDIGGATDVDVIEIMVKPGDEIKKDAPLITLESDKASMEIPSPQAGKINNVKVKVGDKVSEGDVILTLTTSAQSEASKPAVSIDKKAEKKTEEKTEETPKVEKTVTTSQRLEVRVPDIGSATEVDVIDVMIKAGQWVEKEQSIITLEGDKATMDIPSPAAGTVEEVSVKVGDKVSQDSLILTLSSEETVAKEPVKPSSLAVQSTEKEEIEQPEKGVSSLKTESFEKTAGVSVSAGPSVRRLAREFGVNLSEVKGTGRKSRITKEDVQLYVKTKLSEKQAGSFSVPSAPVIDFSKFGEIEVKPLNKIKRLTGINVHRSWITIPHVTQFDEADITDLETFRKSEAENAKQAGYKLTLLAFVTKVVAKALAAYPQFNASLDVAGENLIYKRYYHIGIAVETPNGLVVPVIKNVDQLSVSEIAVEMAQVSAKARDKGLMPTDMSGGCFTISSLGGIGGTAFTPIVNSPEVAILGLSRSSIKPVYEQGEFKPRLMLPLSLSYDHRVIDGAEAARFTRFISEALSDIRRVLL</sequence>
<protein>
    <recommendedName>
        <fullName evidence="9">Acetyltransferase component of pyruvate dehydrogenase complex</fullName>
        <ecNumber evidence="9">2.3.1.12</ecNumber>
    </recommendedName>
</protein>
<evidence type="ECO:0000256" key="9">
    <source>
        <dbReference type="RuleBase" id="RU361137"/>
    </source>
</evidence>
<dbReference type="FunFam" id="2.40.50.100:FF:000009">
    <property type="entry name" value="Acetyltransferase component of pyruvate dehydrogenase complex"/>
    <property type="match status" value="2"/>
</dbReference>
<dbReference type="GO" id="GO:0005737">
    <property type="term" value="C:cytoplasm"/>
    <property type="evidence" value="ECO:0007669"/>
    <property type="project" value="TreeGrafter"/>
</dbReference>
<comment type="subunit">
    <text evidence="2 9">Forms a 24-polypeptide structural core with octahedral symmetry.</text>
</comment>
<dbReference type="EMBL" id="LNYL01000021">
    <property type="protein sequence ID" value="KTD29777.1"/>
    <property type="molecule type" value="Genomic_DNA"/>
</dbReference>
<accession>A0A0W0WBP3</accession>
<keyword evidence="5 9" id="KW-0450">Lipoyl</keyword>
<name>A0A0W0WBP3_9GAMM</name>
<comment type="function">
    <text evidence="7">The pyruvate dehydrogenase complex catalyzes the overall conversion of pyruvate to acetyl-CoA and CO(2). It contains multiple copies of three enzymatic components: pyruvate dehydrogenase (E1), dihydrolipoamide acetyltransferase (E2) and lipoamide dehydrogenase (E3).</text>
</comment>
<dbReference type="Gene3D" id="3.30.559.10">
    <property type="entry name" value="Chloramphenicol acetyltransferase-like domain"/>
    <property type="match status" value="1"/>
</dbReference>
<comment type="catalytic activity">
    <reaction evidence="8 9">
        <text>N(6)-[(R)-dihydrolipoyl]-L-lysyl-[protein] + acetyl-CoA = N(6)-[(R)-S(8)-acetyldihydrolipoyl]-L-lysyl-[protein] + CoA</text>
        <dbReference type="Rhea" id="RHEA:17017"/>
        <dbReference type="Rhea" id="RHEA-COMP:10475"/>
        <dbReference type="Rhea" id="RHEA-COMP:10478"/>
        <dbReference type="ChEBI" id="CHEBI:57287"/>
        <dbReference type="ChEBI" id="CHEBI:57288"/>
        <dbReference type="ChEBI" id="CHEBI:83100"/>
        <dbReference type="ChEBI" id="CHEBI:83111"/>
        <dbReference type="EC" id="2.3.1.12"/>
    </reaction>
</comment>
<dbReference type="PANTHER" id="PTHR43178">
    <property type="entry name" value="DIHYDROLIPOAMIDE ACETYLTRANSFERASE COMPONENT OF PYRUVATE DEHYDROGENASE COMPLEX"/>
    <property type="match status" value="1"/>
</dbReference>
<dbReference type="FunFam" id="4.10.320.10:FF:000003">
    <property type="entry name" value="Acetyltransferase component of pyruvate dehydrogenase complex"/>
    <property type="match status" value="1"/>
</dbReference>
<feature type="region of interest" description="Disordered" evidence="10">
    <location>
        <begin position="85"/>
        <end position="115"/>
    </location>
</feature>
<evidence type="ECO:0000259" key="12">
    <source>
        <dbReference type="PROSITE" id="PS51826"/>
    </source>
</evidence>
<comment type="similarity">
    <text evidence="1 9">Belongs to the 2-oxoacid dehydrogenase family.</text>
</comment>
<feature type="domain" description="Peripheral subunit-binding (PSBD)" evidence="12">
    <location>
        <begin position="242"/>
        <end position="279"/>
    </location>
</feature>
<evidence type="ECO:0000256" key="6">
    <source>
        <dbReference type="ARBA" id="ARBA00023315"/>
    </source>
</evidence>
<evidence type="ECO:0000256" key="4">
    <source>
        <dbReference type="ARBA" id="ARBA00022737"/>
    </source>
</evidence>
<dbReference type="PROSITE" id="PS00189">
    <property type="entry name" value="LIPOYL"/>
    <property type="match status" value="2"/>
</dbReference>
<gene>
    <name evidence="13" type="primary">aceF</name>
    <name evidence="13" type="ORF">Lmac_0721</name>
</gene>
<dbReference type="Proteomes" id="UP000054908">
    <property type="component" value="Unassembled WGS sequence"/>
</dbReference>
<keyword evidence="6 9" id="KW-0012">Acyltransferase</keyword>
<dbReference type="CDD" id="cd06849">
    <property type="entry name" value="lipoyl_domain"/>
    <property type="match status" value="2"/>
</dbReference>
<organism evidence="13 14">
    <name type="scientific">Legionella maceachernii</name>
    <dbReference type="NCBI Taxonomy" id="466"/>
    <lineage>
        <taxon>Bacteria</taxon>
        <taxon>Pseudomonadati</taxon>
        <taxon>Pseudomonadota</taxon>
        <taxon>Gammaproteobacteria</taxon>
        <taxon>Legionellales</taxon>
        <taxon>Legionellaceae</taxon>
        <taxon>Legionella</taxon>
    </lineage>
</organism>
<dbReference type="GO" id="GO:0031405">
    <property type="term" value="F:lipoic acid binding"/>
    <property type="evidence" value="ECO:0007669"/>
    <property type="project" value="TreeGrafter"/>
</dbReference>
<feature type="domain" description="Lipoyl-binding" evidence="11">
    <location>
        <begin position="4"/>
        <end position="78"/>
    </location>
</feature>
<dbReference type="GO" id="GO:0045254">
    <property type="term" value="C:pyruvate dehydrogenase complex"/>
    <property type="evidence" value="ECO:0007669"/>
    <property type="project" value="UniProtKB-UniRule"/>
</dbReference>
<dbReference type="InterPro" id="IPR011053">
    <property type="entry name" value="Single_hybrid_motif"/>
</dbReference>
<keyword evidence="3 9" id="KW-0808">Transferase</keyword>
<evidence type="ECO:0000313" key="14">
    <source>
        <dbReference type="Proteomes" id="UP000054908"/>
    </source>
</evidence>
<dbReference type="RefSeq" id="WP_058451543.1">
    <property type="nucleotide sequence ID" value="NZ_CAAAIB010000005.1"/>
</dbReference>
<dbReference type="PANTHER" id="PTHR43178:SF2">
    <property type="entry name" value="DIHYDROLIPOYLLYSINE-RESIDUE ACETYLTRANSFERASE COMPONENT OF PYRUVATE DEHYDROGENASE COMPLEX"/>
    <property type="match status" value="1"/>
</dbReference>
<evidence type="ECO:0000256" key="1">
    <source>
        <dbReference type="ARBA" id="ARBA00007317"/>
    </source>
</evidence>
<feature type="domain" description="Lipoyl-binding" evidence="11">
    <location>
        <begin position="119"/>
        <end position="193"/>
    </location>
</feature>
<dbReference type="Pfam" id="PF02817">
    <property type="entry name" value="E3_binding"/>
    <property type="match status" value="1"/>
</dbReference>
<dbReference type="EC" id="2.3.1.12" evidence="9"/>
<evidence type="ECO:0000256" key="8">
    <source>
        <dbReference type="ARBA" id="ARBA00048370"/>
    </source>
</evidence>
<evidence type="ECO:0000256" key="7">
    <source>
        <dbReference type="ARBA" id="ARBA00025211"/>
    </source>
</evidence>
<dbReference type="InterPro" id="IPR050743">
    <property type="entry name" value="2-oxoacid_DH_E2_comp"/>
</dbReference>
<dbReference type="STRING" id="466.Lmac_0721"/>
<keyword evidence="4" id="KW-0677">Repeat</keyword>
<dbReference type="SUPFAM" id="SSF52777">
    <property type="entry name" value="CoA-dependent acyltransferases"/>
    <property type="match status" value="1"/>
</dbReference>
<feature type="region of interest" description="Disordered" evidence="10">
    <location>
        <begin position="201"/>
        <end position="231"/>
    </location>
</feature>
<dbReference type="NCBIfam" id="TIGR01348">
    <property type="entry name" value="PDHac_trf_long"/>
    <property type="match status" value="1"/>
</dbReference>
<dbReference type="SUPFAM" id="SSF51230">
    <property type="entry name" value="Single hybrid motif"/>
    <property type="match status" value="2"/>
</dbReference>
<dbReference type="AlphaFoldDB" id="A0A0W0WBP3"/>
<dbReference type="InterPro" id="IPR000089">
    <property type="entry name" value="Biotin_lipoyl"/>
</dbReference>
<feature type="compositionally biased region" description="Basic and acidic residues" evidence="10">
    <location>
        <begin position="92"/>
        <end position="112"/>
    </location>
</feature>
<evidence type="ECO:0000259" key="11">
    <source>
        <dbReference type="PROSITE" id="PS50968"/>
    </source>
</evidence>
<keyword evidence="14" id="KW-1185">Reference proteome</keyword>
<evidence type="ECO:0000256" key="2">
    <source>
        <dbReference type="ARBA" id="ARBA00011484"/>
    </source>
</evidence>
<dbReference type="InterPro" id="IPR001078">
    <property type="entry name" value="2-oxoacid_DH_actylTfrase"/>
</dbReference>
<dbReference type="InterPro" id="IPR006256">
    <property type="entry name" value="AcTrfase_Pyrv_DH_cplx"/>
</dbReference>
<dbReference type="GO" id="GO:0006086">
    <property type="term" value="P:pyruvate decarboxylation to acetyl-CoA"/>
    <property type="evidence" value="ECO:0007669"/>
    <property type="project" value="UniProtKB-UniRule"/>
</dbReference>
<dbReference type="PROSITE" id="PS51826">
    <property type="entry name" value="PSBD"/>
    <property type="match status" value="1"/>
</dbReference>
<dbReference type="SUPFAM" id="SSF47005">
    <property type="entry name" value="Peripheral subunit-binding domain of 2-oxo acid dehydrogenase complex"/>
    <property type="match status" value="1"/>
</dbReference>
<dbReference type="Gene3D" id="2.40.50.100">
    <property type="match status" value="2"/>
</dbReference>
<dbReference type="OrthoDB" id="9805770at2"/>
<dbReference type="PROSITE" id="PS50968">
    <property type="entry name" value="BIOTINYL_LIPOYL"/>
    <property type="match status" value="2"/>
</dbReference>
<dbReference type="InterPro" id="IPR003016">
    <property type="entry name" value="2-oxoA_DH_lipoyl-BS"/>
</dbReference>
<dbReference type="Gene3D" id="4.10.320.10">
    <property type="entry name" value="E3-binding domain"/>
    <property type="match status" value="1"/>
</dbReference>
<reference evidence="13 14" key="1">
    <citation type="submission" date="2015-11" db="EMBL/GenBank/DDBJ databases">
        <title>Genomic analysis of 38 Legionella species identifies large and diverse effector repertoires.</title>
        <authorList>
            <person name="Burstein D."/>
            <person name="Amaro F."/>
            <person name="Zusman T."/>
            <person name="Lifshitz Z."/>
            <person name="Cohen O."/>
            <person name="Gilbert J.A."/>
            <person name="Pupko T."/>
            <person name="Shuman H.A."/>
            <person name="Segal G."/>
        </authorList>
    </citation>
    <scope>NUCLEOTIDE SEQUENCE [LARGE SCALE GENOMIC DNA]</scope>
    <source>
        <strain evidence="13 14">PX-1-G2-E2</strain>
    </source>
</reference>
<evidence type="ECO:0000256" key="3">
    <source>
        <dbReference type="ARBA" id="ARBA00022679"/>
    </source>
</evidence>
<evidence type="ECO:0000313" key="13">
    <source>
        <dbReference type="EMBL" id="KTD29777.1"/>
    </source>
</evidence>
<evidence type="ECO:0000256" key="10">
    <source>
        <dbReference type="SAM" id="MobiDB-lite"/>
    </source>
</evidence>
<dbReference type="InterPro" id="IPR023213">
    <property type="entry name" value="CAT-like_dom_sf"/>
</dbReference>
<dbReference type="InterPro" id="IPR004167">
    <property type="entry name" value="PSBD"/>
</dbReference>
<dbReference type="Pfam" id="PF00364">
    <property type="entry name" value="Biotin_lipoyl"/>
    <property type="match status" value="2"/>
</dbReference>
<dbReference type="InterPro" id="IPR036625">
    <property type="entry name" value="E3-bd_dom_sf"/>
</dbReference>
<evidence type="ECO:0000256" key="5">
    <source>
        <dbReference type="ARBA" id="ARBA00022823"/>
    </source>
</evidence>
<dbReference type="PATRIC" id="fig|466.6.peg.775"/>
<dbReference type="Pfam" id="PF00198">
    <property type="entry name" value="2-oxoacid_dh"/>
    <property type="match status" value="1"/>
</dbReference>
<proteinExistence type="inferred from homology"/>
<dbReference type="FunFam" id="3.30.559.10:FF:000004">
    <property type="entry name" value="Acetyltransferase component of pyruvate dehydrogenase complex"/>
    <property type="match status" value="1"/>
</dbReference>
<dbReference type="GO" id="GO:0004742">
    <property type="term" value="F:dihydrolipoyllysine-residue acetyltransferase activity"/>
    <property type="evidence" value="ECO:0007669"/>
    <property type="project" value="UniProtKB-UniRule"/>
</dbReference>
<feature type="compositionally biased region" description="Basic and acidic residues" evidence="10">
    <location>
        <begin position="213"/>
        <end position="222"/>
    </location>
</feature>
<comment type="caution">
    <text evidence="13">The sequence shown here is derived from an EMBL/GenBank/DDBJ whole genome shotgun (WGS) entry which is preliminary data.</text>
</comment>
<comment type="cofactor">
    <cofactor evidence="9">
        <name>(R)-lipoate</name>
        <dbReference type="ChEBI" id="CHEBI:83088"/>
    </cofactor>
    <text evidence="9">Binds 2 lipoyl cofactors covalently.</text>
</comment>
<keyword evidence="13" id="KW-0670">Pyruvate</keyword>